<reference evidence="2 3" key="1">
    <citation type="submission" date="2020-02" db="EMBL/GenBank/DDBJ databases">
        <authorList>
            <person name="Tolsma S."/>
            <person name="Caruso S.M."/>
            <person name="Garlena R.A."/>
            <person name="Russell D.A."/>
            <person name="Pope W.H."/>
            <person name="Jacobs-Se D."/>
            <person name="Hatfull G.F."/>
            <person name="Noordewier B."/>
        </authorList>
    </citation>
    <scope>NUCLEOTIDE SEQUENCE [LARGE SCALE GENOMIC DNA]</scope>
</reference>
<dbReference type="InterPro" id="IPR037053">
    <property type="entry name" value="Phage_tail_collar_dom_sf"/>
</dbReference>
<accession>A0A6G8R162</accession>
<organism evidence="2 3">
    <name type="scientific">Microbacterium phage Arete</name>
    <dbReference type="NCBI Taxonomy" id="2713257"/>
    <lineage>
        <taxon>Viruses</taxon>
        <taxon>Duplodnaviria</taxon>
        <taxon>Heunggongvirae</taxon>
        <taxon>Uroviricota</taxon>
        <taxon>Caudoviricetes</taxon>
        <taxon>Burrovirus</taxon>
        <taxon>Burrovirus arete</taxon>
    </lineage>
</organism>
<evidence type="ECO:0000259" key="1">
    <source>
        <dbReference type="Pfam" id="PF07484"/>
    </source>
</evidence>
<feature type="domain" description="Phage tail collar" evidence="1">
    <location>
        <begin position="270"/>
        <end position="329"/>
    </location>
</feature>
<dbReference type="InterPro" id="IPR011083">
    <property type="entry name" value="Phage_tail_collar_dom"/>
</dbReference>
<sequence>MEIFNSPQDSSVIEVEARKSFAFGLWFVDSRGEAVDLTGASLTLTVTKFDRYHQHVVLFSVAAHLADAAVGYATINVQAAQLDVKPATYQFALTLRVNGYSVVVMKGDFTVRQNAEFSSVSEGFIVANPSQNLEVQLRNQTNVHLELSTVLPPNLVAPTDASDAAVAGYIANVTSLTSQQLDIRFVTHPELTSALSPILTTLSEKADKTYVDTQDSARVARNIFTAKGQLLAATAPSIPGVLSPGTNGHVLIASSGQSTGLRWAEYMPTGTVLPWAGTSNTVPAEFLFCTGQAVSRTTYATLFGVIGTTYGTGDGSTTFNVPDLRSRVPAGHSAVDADFQTLGGEGGAKTVTLTEAQMPSHTHGWTKVNAGTTTETSFDLPRHHRTTANGGEKTFTTGTTGEVVSYWNLANTGGSQAHNNLQPYLVLRFIIKI</sequence>
<name>A0A6G8R162_9CAUD</name>
<keyword evidence="3" id="KW-1185">Reference proteome</keyword>
<dbReference type="RefSeq" id="YP_009857416.1">
    <property type="nucleotide sequence ID" value="NC_048860.1"/>
</dbReference>
<gene>
    <name evidence="2" type="primary">33</name>
    <name evidence="2" type="ORF">SEA_ARETE_33</name>
</gene>
<dbReference type="SUPFAM" id="SSF88874">
    <property type="entry name" value="Receptor-binding domain of short tail fibre protein gp12"/>
    <property type="match status" value="1"/>
</dbReference>
<dbReference type="Gene3D" id="3.90.1340.10">
    <property type="entry name" value="Phage tail collar domain"/>
    <property type="match status" value="1"/>
</dbReference>
<dbReference type="CDD" id="cd22641">
    <property type="entry name" value="C24-like"/>
    <property type="match status" value="1"/>
</dbReference>
<dbReference type="KEGG" id="vg:55628260"/>
<evidence type="ECO:0000313" key="2">
    <source>
        <dbReference type="EMBL" id="QIN93916.1"/>
    </source>
</evidence>
<dbReference type="Proteomes" id="UP000500873">
    <property type="component" value="Segment"/>
</dbReference>
<protein>
    <submittedName>
        <fullName evidence="2">Minor tail protein</fullName>
    </submittedName>
</protein>
<dbReference type="EMBL" id="MT024863">
    <property type="protein sequence ID" value="QIN93916.1"/>
    <property type="molecule type" value="Genomic_DNA"/>
</dbReference>
<dbReference type="Pfam" id="PF07484">
    <property type="entry name" value="Collar"/>
    <property type="match status" value="1"/>
</dbReference>
<proteinExistence type="predicted"/>
<dbReference type="GeneID" id="55628260"/>
<evidence type="ECO:0000313" key="3">
    <source>
        <dbReference type="Proteomes" id="UP000500873"/>
    </source>
</evidence>